<name>A0A552UVT1_9FLAO</name>
<feature type="signal peptide" evidence="1">
    <location>
        <begin position="1"/>
        <end position="21"/>
    </location>
</feature>
<dbReference type="InterPro" id="IPR021428">
    <property type="entry name" value="DUF3078"/>
</dbReference>
<reference evidence="2 3" key="1">
    <citation type="submission" date="2019-07" db="EMBL/GenBank/DDBJ databases">
        <title>Flavobacterium sp. nov., isolated from glacier ice.</title>
        <authorList>
            <person name="Liu Q."/>
            <person name="Xin Y.-H."/>
        </authorList>
    </citation>
    <scope>NUCLEOTIDE SEQUENCE [LARGE SCALE GENOMIC DNA]</scope>
    <source>
        <strain evidence="2 3">ZT4R6</strain>
    </source>
</reference>
<evidence type="ECO:0000313" key="3">
    <source>
        <dbReference type="Proteomes" id="UP000320643"/>
    </source>
</evidence>
<accession>A0A552UVT1</accession>
<sequence>MRLKACIITLLLLAFTPKSRAQVLITTTLPDSITYWERTNAVGLDINEIAFVNWSVGGNNSVSVLAKGNFTRKYVRKNINWLNELIVKYGINSQEGQELRKTDDQFTFNSTFGYRRDTISNWYYSAKFNFNTQFSNGYAYPNTTAAISAPLAPAYIFLGVGTEYIRKDIGLNVYLSPLTDKTTLVLNRDLANQGAFGVRAAEKDAEGNIITPGSTSRTEVGILVSNQFKRQIFKNIMLDQRLSLYTDYLNNFGNIDVNFEFHLDMTVNQYVKANIGANVIYDHDIKATEEVAGEVVTVGPKIQLKQMLGVGLSYTF</sequence>
<evidence type="ECO:0000313" key="2">
    <source>
        <dbReference type="EMBL" id="TRW22305.1"/>
    </source>
</evidence>
<dbReference type="Pfam" id="PF11276">
    <property type="entry name" value="DUF3078"/>
    <property type="match status" value="1"/>
</dbReference>
<keyword evidence="3" id="KW-1185">Reference proteome</keyword>
<dbReference type="EMBL" id="VJVZ01000013">
    <property type="protein sequence ID" value="TRW22305.1"/>
    <property type="molecule type" value="Genomic_DNA"/>
</dbReference>
<protein>
    <submittedName>
        <fullName evidence="2">DUF3078 domain-containing protein</fullName>
    </submittedName>
</protein>
<dbReference type="RefSeq" id="WP_143374722.1">
    <property type="nucleotide sequence ID" value="NZ_VJVZ01000013.1"/>
</dbReference>
<proteinExistence type="predicted"/>
<comment type="caution">
    <text evidence="2">The sequence shown here is derived from an EMBL/GenBank/DDBJ whole genome shotgun (WGS) entry which is preliminary data.</text>
</comment>
<dbReference type="AlphaFoldDB" id="A0A552UVT1"/>
<organism evidence="2 3">
    <name type="scientific">Flavobacterium zepuense</name>
    <dbReference type="NCBI Taxonomy" id="2593302"/>
    <lineage>
        <taxon>Bacteria</taxon>
        <taxon>Pseudomonadati</taxon>
        <taxon>Bacteroidota</taxon>
        <taxon>Flavobacteriia</taxon>
        <taxon>Flavobacteriales</taxon>
        <taxon>Flavobacteriaceae</taxon>
        <taxon>Flavobacterium</taxon>
    </lineage>
</organism>
<dbReference type="OrthoDB" id="1495718at2"/>
<keyword evidence="1" id="KW-0732">Signal</keyword>
<evidence type="ECO:0000256" key="1">
    <source>
        <dbReference type="SAM" id="SignalP"/>
    </source>
</evidence>
<feature type="chain" id="PRO_5022119038" evidence="1">
    <location>
        <begin position="22"/>
        <end position="316"/>
    </location>
</feature>
<gene>
    <name evidence="2" type="ORF">FMM05_17520</name>
</gene>
<dbReference type="Proteomes" id="UP000320643">
    <property type="component" value="Unassembled WGS sequence"/>
</dbReference>